<evidence type="ECO:0000259" key="4">
    <source>
        <dbReference type="PROSITE" id="PS50011"/>
    </source>
</evidence>
<keyword evidence="2" id="KW-0067">ATP-binding</keyword>
<feature type="domain" description="Protein kinase" evidence="4">
    <location>
        <begin position="1"/>
        <end position="228"/>
    </location>
</feature>
<organism evidence="5 6">
    <name type="scientific">Quercus rubra</name>
    <name type="common">Northern red oak</name>
    <name type="synonym">Quercus borealis</name>
    <dbReference type="NCBI Taxonomy" id="3512"/>
    <lineage>
        <taxon>Eukaryota</taxon>
        <taxon>Viridiplantae</taxon>
        <taxon>Streptophyta</taxon>
        <taxon>Embryophyta</taxon>
        <taxon>Tracheophyta</taxon>
        <taxon>Spermatophyta</taxon>
        <taxon>Magnoliopsida</taxon>
        <taxon>eudicotyledons</taxon>
        <taxon>Gunneridae</taxon>
        <taxon>Pentapetalae</taxon>
        <taxon>rosids</taxon>
        <taxon>fabids</taxon>
        <taxon>Fagales</taxon>
        <taxon>Fagaceae</taxon>
        <taxon>Quercus</taxon>
    </lineage>
</organism>
<dbReference type="Proteomes" id="UP001324115">
    <property type="component" value="Unassembled WGS sequence"/>
</dbReference>
<sequence>MSGHSNVVKPIGCCLHTPSPIFVYEFAANGVLAERIPVSSVTERQHQPMVWERRLKIARQIAHALSYLHTAFPRPVIHMGISLYNILLGENDVPKLSSFYFSVSIPEVWTLRPWFKATGKVTEKADVYDFGRILLELLTGEDSITITRFTIDKDSTLVAYIHNRAQGSCINEIVDPAILAEDGEGGASLQHQLQAVLDLALTCTEEDPQTRPTMVDVTKQLRRIERFTQIGEELGGNLQNLKLNESLEKHASASFKRNVSNDEIQEVKEASEGPLEA</sequence>
<dbReference type="Gene3D" id="1.10.510.10">
    <property type="entry name" value="Transferase(Phosphotransferase) domain 1"/>
    <property type="match status" value="1"/>
</dbReference>
<evidence type="ECO:0000256" key="2">
    <source>
        <dbReference type="ARBA" id="ARBA00022840"/>
    </source>
</evidence>
<dbReference type="Pfam" id="PF07714">
    <property type="entry name" value="PK_Tyr_Ser-Thr"/>
    <property type="match status" value="1"/>
</dbReference>
<evidence type="ECO:0000313" key="5">
    <source>
        <dbReference type="EMBL" id="KAK4575762.1"/>
    </source>
</evidence>
<dbReference type="AlphaFoldDB" id="A0AAN7ELZ0"/>
<dbReference type="GO" id="GO:0005524">
    <property type="term" value="F:ATP binding"/>
    <property type="evidence" value="ECO:0007669"/>
    <property type="project" value="UniProtKB-KW"/>
</dbReference>
<dbReference type="PROSITE" id="PS50011">
    <property type="entry name" value="PROTEIN_KINASE_DOM"/>
    <property type="match status" value="1"/>
</dbReference>
<dbReference type="GO" id="GO:0007166">
    <property type="term" value="P:cell surface receptor signaling pathway"/>
    <property type="evidence" value="ECO:0007669"/>
    <property type="project" value="InterPro"/>
</dbReference>
<dbReference type="InterPro" id="IPR045274">
    <property type="entry name" value="WAK-like"/>
</dbReference>
<dbReference type="InterPro" id="IPR000719">
    <property type="entry name" value="Prot_kinase_dom"/>
</dbReference>
<dbReference type="InterPro" id="IPR020635">
    <property type="entry name" value="Tyr_kinase_cat_dom"/>
</dbReference>
<feature type="region of interest" description="Disordered" evidence="3">
    <location>
        <begin position="253"/>
        <end position="277"/>
    </location>
</feature>
<dbReference type="GO" id="GO:0004713">
    <property type="term" value="F:protein tyrosine kinase activity"/>
    <property type="evidence" value="ECO:0007669"/>
    <property type="project" value="InterPro"/>
</dbReference>
<proteinExistence type="predicted"/>
<evidence type="ECO:0000256" key="1">
    <source>
        <dbReference type="ARBA" id="ARBA00022741"/>
    </source>
</evidence>
<dbReference type="InterPro" id="IPR001245">
    <property type="entry name" value="Ser-Thr/Tyr_kinase_cat_dom"/>
</dbReference>
<keyword evidence="1" id="KW-0547">Nucleotide-binding</keyword>
<evidence type="ECO:0000313" key="6">
    <source>
        <dbReference type="Proteomes" id="UP001324115"/>
    </source>
</evidence>
<comment type="caution">
    <text evidence="5">The sequence shown here is derived from an EMBL/GenBank/DDBJ whole genome shotgun (WGS) entry which is preliminary data.</text>
</comment>
<dbReference type="SUPFAM" id="SSF56112">
    <property type="entry name" value="Protein kinase-like (PK-like)"/>
    <property type="match status" value="1"/>
</dbReference>
<name>A0AAN7ELZ0_QUERU</name>
<dbReference type="GO" id="GO:0005886">
    <property type="term" value="C:plasma membrane"/>
    <property type="evidence" value="ECO:0007669"/>
    <property type="project" value="TreeGrafter"/>
</dbReference>
<dbReference type="GO" id="GO:0004674">
    <property type="term" value="F:protein serine/threonine kinase activity"/>
    <property type="evidence" value="ECO:0007669"/>
    <property type="project" value="TreeGrafter"/>
</dbReference>
<accession>A0AAN7ELZ0</accession>
<dbReference type="PANTHER" id="PTHR27005:SF543">
    <property type="entry name" value="NON-FUNCTIONAL PSEUDOKINASE ZED1-LIKE"/>
    <property type="match status" value="1"/>
</dbReference>
<protein>
    <recommendedName>
        <fullName evidence="4">Protein kinase domain-containing protein</fullName>
    </recommendedName>
</protein>
<reference evidence="5 6" key="1">
    <citation type="journal article" date="2023" name="G3 (Bethesda)">
        <title>A haplotype-resolved chromosome-scale genome for Quercus rubra L. provides insights into the genetics of adaptive traits for red oak species.</title>
        <authorList>
            <person name="Kapoor B."/>
            <person name="Jenkins J."/>
            <person name="Schmutz J."/>
            <person name="Zhebentyayeva T."/>
            <person name="Kuelheim C."/>
            <person name="Coggeshall M."/>
            <person name="Heim C."/>
            <person name="Lasky J.R."/>
            <person name="Leites L."/>
            <person name="Islam-Faridi N."/>
            <person name="Romero-Severson J."/>
            <person name="DeLeo V.L."/>
            <person name="Lucas S.M."/>
            <person name="Lazic D."/>
            <person name="Gailing O."/>
            <person name="Carlson J."/>
            <person name="Staton M."/>
        </authorList>
    </citation>
    <scope>NUCLEOTIDE SEQUENCE [LARGE SCALE GENOMIC DNA]</scope>
    <source>
        <strain evidence="5">Pseudo-F2</strain>
    </source>
</reference>
<dbReference type="InterPro" id="IPR011009">
    <property type="entry name" value="Kinase-like_dom_sf"/>
</dbReference>
<evidence type="ECO:0000256" key="3">
    <source>
        <dbReference type="SAM" id="MobiDB-lite"/>
    </source>
</evidence>
<gene>
    <name evidence="5" type="ORF">RGQ29_026640</name>
</gene>
<keyword evidence="6" id="KW-1185">Reference proteome</keyword>
<dbReference type="EMBL" id="JAXUIC010000008">
    <property type="protein sequence ID" value="KAK4575762.1"/>
    <property type="molecule type" value="Genomic_DNA"/>
</dbReference>
<dbReference type="SMART" id="SM00219">
    <property type="entry name" value="TyrKc"/>
    <property type="match status" value="1"/>
</dbReference>
<dbReference type="PANTHER" id="PTHR27005">
    <property type="entry name" value="WALL-ASSOCIATED RECEPTOR KINASE-LIKE 21"/>
    <property type="match status" value="1"/>
</dbReference>